<name>A0A1I4UIA3_9BACT</name>
<evidence type="ECO:0000259" key="2">
    <source>
        <dbReference type="PROSITE" id="PS51898"/>
    </source>
</evidence>
<organism evidence="3 4">
    <name type="scientific">Thermodesulforhabdus norvegica</name>
    <dbReference type="NCBI Taxonomy" id="39841"/>
    <lineage>
        <taxon>Bacteria</taxon>
        <taxon>Pseudomonadati</taxon>
        <taxon>Thermodesulfobacteriota</taxon>
        <taxon>Syntrophobacteria</taxon>
        <taxon>Syntrophobacterales</taxon>
        <taxon>Thermodesulforhabdaceae</taxon>
        <taxon>Thermodesulforhabdus</taxon>
    </lineage>
</organism>
<dbReference type="PROSITE" id="PS51898">
    <property type="entry name" value="TYR_RECOMBINASE"/>
    <property type="match status" value="1"/>
</dbReference>
<keyword evidence="1" id="KW-0233">DNA recombination</keyword>
<dbReference type="SUPFAM" id="SSF56349">
    <property type="entry name" value="DNA breaking-rejoining enzymes"/>
    <property type="match status" value="1"/>
</dbReference>
<dbReference type="InterPro" id="IPR002104">
    <property type="entry name" value="Integrase_catalytic"/>
</dbReference>
<dbReference type="InterPro" id="IPR011010">
    <property type="entry name" value="DNA_brk_join_enz"/>
</dbReference>
<dbReference type="EMBL" id="FOUU01000006">
    <property type="protein sequence ID" value="SFM88480.1"/>
    <property type="molecule type" value="Genomic_DNA"/>
</dbReference>
<evidence type="ECO:0000313" key="4">
    <source>
        <dbReference type="Proteomes" id="UP000199611"/>
    </source>
</evidence>
<accession>A0A1I4UIA3</accession>
<dbReference type="InterPro" id="IPR013762">
    <property type="entry name" value="Integrase-like_cat_sf"/>
</dbReference>
<dbReference type="GO" id="GO:0003677">
    <property type="term" value="F:DNA binding"/>
    <property type="evidence" value="ECO:0007669"/>
    <property type="project" value="InterPro"/>
</dbReference>
<feature type="domain" description="Tyr recombinase" evidence="2">
    <location>
        <begin position="1"/>
        <end position="92"/>
    </location>
</feature>
<reference evidence="3 4" key="1">
    <citation type="submission" date="2016-10" db="EMBL/GenBank/DDBJ databases">
        <authorList>
            <person name="de Groot N.N."/>
        </authorList>
    </citation>
    <scope>NUCLEOTIDE SEQUENCE [LARGE SCALE GENOMIC DNA]</scope>
    <source>
        <strain evidence="3 4">DSM 9990</strain>
    </source>
</reference>
<gene>
    <name evidence="3" type="ORF">SAMN05660836_01804</name>
</gene>
<dbReference type="GO" id="GO:0015074">
    <property type="term" value="P:DNA integration"/>
    <property type="evidence" value="ECO:0007669"/>
    <property type="project" value="InterPro"/>
</dbReference>
<keyword evidence="4" id="KW-1185">Reference proteome</keyword>
<evidence type="ECO:0000256" key="1">
    <source>
        <dbReference type="ARBA" id="ARBA00023172"/>
    </source>
</evidence>
<proteinExistence type="predicted"/>
<evidence type="ECO:0000313" key="3">
    <source>
        <dbReference type="EMBL" id="SFM88480.1"/>
    </source>
</evidence>
<dbReference type="STRING" id="39841.SAMN05660836_01804"/>
<dbReference type="GO" id="GO:0006310">
    <property type="term" value="P:DNA recombination"/>
    <property type="evidence" value="ECO:0007669"/>
    <property type="project" value="UniProtKB-KW"/>
</dbReference>
<protein>
    <submittedName>
        <fullName evidence="3">Phage integrase family protein</fullName>
    </submittedName>
</protein>
<sequence length="92" mass="10239">MSAGKVQVLLEAFEPDYKLIVKLLCGNGLCLMELLRLRIKDIYSDVGLTTVLNGKVDKDQTALLLQSLCKELHVHTEKVSKRHKTGLADSCK</sequence>
<dbReference type="Gene3D" id="1.10.443.10">
    <property type="entry name" value="Intergrase catalytic core"/>
    <property type="match status" value="1"/>
</dbReference>
<dbReference type="Proteomes" id="UP000199611">
    <property type="component" value="Unassembled WGS sequence"/>
</dbReference>
<dbReference type="AlphaFoldDB" id="A0A1I4UIA3"/>